<organism evidence="3 4">
    <name type="scientific">Albimonas pacifica</name>
    <dbReference type="NCBI Taxonomy" id="1114924"/>
    <lineage>
        <taxon>Bacteria</taxon>
        <taxon>Pseudomonadati</taxon>
        <taxon>Pseudomonadota</taxon>
        <taxon>Alphaproteobacteria</taxon>
        <taxon>Rhodobacterales</taxon>
        <taxon>Paracoccaceae</taxon>
        <taxon>Albimonas</taxon>
    </lineage>
</organism>
<keyword evidence="3" id="KW-0808">Transferase</keyword>
<dbReference type="EMBL" id="FOQH01000003">
    <property type="protein sequence ID" value="SFH98843.1"/>
    <property type="molecule type" value="Genomic_DNA"/>
</dbReference>
<keyword evidence="4" id="KW-1185">Reference proteome</keyword>
<feature type="active site" evidence="1">
    <location>
        <position position="312"/>
    </location>
</feature>
<dbReference type="STRING" id="1114924.SAMN05216258_103404"/>
<feature type="domain" description="AB hydrolase-1" evidence="2">
    <location>
        <begin position="64"/>
        <end position="186"/>
    </location>
</feature>
<dbReference type="PANTHER" id="PTHR32268:SF15">
    <property type="entry name" value="HOMOSERINE ACETYLTRANSFERASE FAMILY PROTEIN (AFU_ORTHOLOGUE AFUA_1G15350)"/>
    <property type="match status" value="1"/>
</dbReference>
<dbReference type="NCBIfam" id="NF005757">
    <property type="entry name" value="PRK07581.1"/>
    <property type="match status" value="1"/>
</dbReference>
<feature type="active site" description="Nucleophile" evidence="1">
    <location>
        <position position="129"/>
    </location>
</feature>
<dbReference type="PIRSF" id="PIRSF000443">
    <property type="entry name" value="Homoser_Ac_trans"/>
    <property type="match status" value="1"/>
</dbReference>
<sequence length="337" mass="37487">MSGYETFDLGPTALQSGITLPAAQLAYRTYGTLNADRSNAILYPTSYGAQHADIDWLVAPGRVLDPERWFVIIPNQFGNGLSSSPSNLPLPFADGRWPVFTHWDNVHAQRRLLREVFGIERLAMVYGWSMGGQQALHWGALFPQEVATICAVCTSARTSPHNKVFLEGIRAALTADAAYQDGRFVSRPLRGLRAFARIYAGWAVSQTFYRREMWREAGFASYDDWILRGWEGNFLRREGEDLLSMIETWIRSDISANPVFDGDLAAALNAIEARTILMPCDTDLYFQVADNAAEVALAPRIELRPIRSDWGHRAGNPQLSPPDEAVLRAAVAELLAG</sequence>
<dbReference type="Gene3D" id="3.40.50.1820">
    <property type="entry name" value="alpha/beta hydrolase"/>
    <property type="match status" value="1"/>
</dbReference>
<dbReference type="PANTHER" id="PTHR32268">
    <property type="entry name" value="HOMOSERINE O-ACETYLTRANSFERASE"/>
    <property type="match status" value="1"/>
</dbReference>
<dbReference type="InterPro" id="IPR029058">
    <property type="entry name" value="AB_hydrolase_fold"/>
</dbReference>
<evidence type="ECO:0000313" key="4">
    <source>
        <dbReference type="Proteomes" id="UP000199377"/>
    </source>
</evidence>
<proteinExistence type="predicted"/>
<dbReference type="Proteomes" id="UP000199377">
    <property type="component" value="Unassembled WGS sequence"/>
</dbReference>
<gene>
    <name evidence="3" type="ORF">SAMN05216258_103404</name>
</gene>
<protein>
    <submittedName>
        <fullName evidence="3">Homoserine O-acetyltransferase</fullName>
    </submittedName>
</protein>
<dbReference type="InterPro" id="IPR008220">
    <property type="entry name" value="HAT_MetX-like"/>
</dbReference>
<evidence type="ECO:0000256" key="1">
    <source>
        <dbReference type="PIRSR" id="PIRSR000443-1"/>
    </source>
</evidence>
<feature type="active site" evidence="1">
    <location>
        <position position="283"/>
    </location>
</feature>
<dbReference type="RefSeq" id="WP_092859175.1">
    <property type="nucleotide sequence ID" value="NZ_FOQH01000003.1"/>
</dbReference>
<dbReference type="AlphaFoldDB" id="A0A1I3EIZ6"/>
<dbReference type="OrthoDB" id="9800754at2"/>
<evidence type="ECO:0000259" key="2">
    <source>
        <dbReference type="Pfam" id="PF00561"/>
    </source>
</evidence>
<dbReference type="SUPFAM" id="SSF53474">
    <property type="entry name" value="alpha/beta-Hydrolases"/>
    <property type="match status" value="1"/>
</dbReference>
<accession>A0A1I3EIZ6</accession>
<reference evidence="3 4" key="1">
    <citation type="submission" date="2016-10" db="EMBL/GenBank/DDBJ databases">
        <authorList>
            <person name="de Groot N.N."/>
        </authorList>
    </citation>
    <scope>NUCLEOTIDE SEQUENCE [LARGE SCALE GENOMIC DNA]</scope>
    <source>
        <strain evidence="3 4">CGMCC 1.11030</strain>
    </source>
</reference>
<name>A0A1I3EIZ6_9RHOB</name>
<dbReference type="InterPro" id="IPR000073">
    <property type="entry name" value="AB_hydrolase_1"/>
</dbReference>
<dbReference type="GO" id="GO:0016747">
    <property type="term" value="F:acyltransferase activity, transferring groups other than amino-acyl groups"/>
    <property type="evidence" value="ECO:0007669"/>
    <property type="project" value="InterPro"/>
</dbReference>
<dbReference type="Pfam" id="PF00561">
    <property type="entry name" value="Abhydrolase_1"/>
    <property type="match status" value="1"/>
</dbReference>
<evidence type="ECO:0000313" key="3">
    <source>
        <dbReference type="EMBL" id="SFH98843.1"/>
    </source>
</evidence>